<keyword evidence="2 4" id="KW-0238">DNA-binding</keyword>
<dbReference type="InterPro" id="IPR036271">
    <property type="entry name" value="Tet_transcr_reg_TetR-rel_C_sf"/>
</dbReference>
<evidence type="ECO:0000256" key="1">
    <source>
        <dbReference type="ARBA" id="ARBA00023015"/>
    </source>
</evidence>
<dbReference type="EMBL" id="AP035768">
    <property type="protein sequence ID" value="BFO17662.1"/>
    <property type="molecule type" value="Genomic_DNA"/>
</dbReference>
<gene>
    <name evidence="7" type="ORF">SHKM778_40500</name>
</gene>
<evidence type="ECO:0000313" key="7">
    <source>
        <dbReference type="EMBL" id="BFO17662.1"/>
    </source>
</evidence>
<organism evidence="7">
    <name type="scientific">Streptomyces haneummycinicus</name>
    <dbReference type="NCBI Taxonomy" id="3074435"/>
    <lineage>
        <taxon>Bacteria</taxon>
        <taxon>Bacillati</taxon>
        <taxon>Actinomycetota</taxon>
        <taxon>Actinomycetes</taxon>
        <taxon>Kitasatosporales</taxon>
        <taxon>Streptomycetaceae</taxon>
        <taxon>Streptomyces</taxon>
    </lineage>
</organism>
<feature type="DNA-binding region" description="H-T-H motif" evidence="4">
    <location>
        <begin position="45"/>
        <end position="64"/>
    </location>
</feature>
<dbReference type="Gene3D" id="1.10.357.10">
    <property type="entry name" value="Tetracycline Repressor, domain 2"/>
    <property type="match status" value="1"/>
</dbReference>
<keyword evidence="1" id="KW-0805">Transcription regulation</keyword>
<evidence type="ECO:0000256" key="3">
    <source>
        <dbReference type="ARBA" id="ARBA00023163"/>
    </source>
</evidence>
<sequence>MAKRVVPEERRRRRRPTRSGVVLSETLIVETALRMLREHGSTGLTARRLGLALDCDPSTLYRYFRGMDELTLAIGDALIGRALHGWHPTGRWRDDLRGIGLRIHAAYVSHPQAAVLTASRVSGRANELAADEAVLDVLRTAGFPLAETVRIYHAFIDTTLAFAALDAASLALPSAAQHADEAMWRSTYARLPAATHPRIAEAAPLLATRMTTSAYPTALEMLLTTAQQTLPPPETTRPSPPRPCGQPRRPRSCGRLRRRGCRSCRSCRSCGQACRWGGTGGRSGTPSSGASAHPPRPAVARGDG</sequence>
<dbReference type="InterPro" id="IPR009057">
    <property type="entry name" value="Homeodomain-like_sf"/>
</dbReference>
<dbReference type="GO" id="GO:0003677">
    <property type="term" value="F:DNA binding"/>
    <property type="evidence" value="ECO:0007669"/>
    <property type="project" value="UniProtKB-UniRule"/>
</dbReference>
<feature type="compositionally biased region" description="Pro residues" evidence="5">
    <location>
        <begin position="230"/>
        <end position="244"/>
    </location>
</feature>
<protein>
    <recommendedName>
        <fullName evidence="6">HTH tetR-type domain-containing protein</fullName>
    </recommendedName>
</protein>
<dbReference type="Pfam" id="PF00440">
    <property type="entry name" value="TetR_N"/>
    <property type="match status" value="1"/>
</dbReference>
<reference evidence="7" key="1">
    <citation type="submission" date="2024-06" db="EMBL/GenBank/DDBJ databases">
        <authorList>
            <consortium name="consrtm"/>
            <person name="Uemura M."/>
            <person name="Terahara T."/>
        </authorList>
    </citation>
    <scope>NUCLEOTIDE SEQUENCE</scope>
    <source>
        <strain evidence="7">KM77-8</strain>
    </source>
</reference>
<dbReference type="InterPro" id="IPR001647">
    <property type="entry name" value="HTH_TetR"/>
</dbReference>
<evidence type="ECO:0000256" key="5">
    <source>
        <dbReference type="SAM" id="MobiDB-lite"/>
    </source>
</evidence>
<dbReference type="SUPFAM" id="SSF48498">
    <property type="entry name" value="Tetracyclin repressor-like, C-terminal domain"/>
    <property type="match status" value="1"/>
</dbReference>
<feature type="domain" description="HTH tetR-type" evidence="6">
    <location>
        <begin position="22"/>
        <end position="82"/>
    </location>
</feature>
<name>A0AAT9HKK3_9ACTN</name>
<evidence type="ECO:0000256" key="2">
    <source>
        <dbReference type="ARBA" id="ARBA00023125"/>
    </source>
</evidence>
<evidence type="ECO:0000259" key="6">
    <source>
        <dbReference type="PROSITE" id="PS50977"/>
    </source>
</evidence>
<dbReference type="Pfam" id="PF02909">
    <property type="entry name" value="TetR_C_1"/>
    <property type="match status" value="1"/>
</dbReference>
<dbReference type="GO" id="GO:0045892">
    <property type="term" value="P:negative regulation of DNA-templated transcription"/>
    <property type="evidence" value="ECO:0007669"/>
    <property type="project" value="InterPro"/>
</dbReference>
<reference evidence="7" key="2">
    <citation type="submission" date="2024-07" db="EMBL/GenBank/DDBJ databases">
        <title>Streptomyces haneummycinica sp. nov., a new antibiotic-producing actinobacterium isolated from marine sediment.</title>
        <authorList>
            <person name="Uemura M."/>
            <person name="Hamada M."/>
            <person name="Hirano S."/>
            <person name="Kobayashi K."/>
            <person name="Ohshiro T."/>
            <person name="Kobayashi T."/>
            <person name="Terahara T."/>
        </authorList>
    </citation>
    <scope>NUCLEOTIDE SEQUENCE</scope>
    <source>
        <strain evidence="7">KM77-8</strain>
    </source>
</reference>
<keyword evidence="3" id="KW-0804">Transcription</keyword>
<proteinExistence type="predicted"/>
<accession>A0AAT9HKK3</accession>
<feature type="region of interest" description="Disordered" evidence="5">
    <location>
        <begin position="228"/>
        <end position="255"/>
    </location>
</feature>
<dbReference type="Gene3D" id="1.10.10.60">
    <property type="entry name" value="Homeodomain-like"/>
    <property type="match status" value="1"/>
</dbReference>
<dbReference type="AlphaFoldDB" id="A0AAT9HKK3"/>
<dbReference type="SUPFAM" id="SSF46689">
    <property type="entry name" value="Homeodomain-like"/>
    <property type="match status" value="1"/>
</dbReference>
<feature type="region of interest" description="Disordered" evidence="5">
    <location>
        <begin position="274"/>
        <end position="304"/>
    </location>
</feature>
<dbReference type="InterPro" id="IPR004111">
    <property type="entry name" value="Repressor_TetR_C"/>
</dbReference>
<evidence type="ECO:0000256" key="4">
    <source>
        <dbReference type="PROSITE-ProRule" id="PRU00335"/>
    </source>
</evidence>
<dbReference type="PROSITE" id="PS50977">
    <property type="entry name" value="HTH_TETR_2"/>
    <property type="match status" value="1"/>
</dbReference>